<evidence type="ECO:0000313" key="6">
    <source>
        <dbReference type="Proteomes" id="UP000177309"/>
    </source>
</evidence>
<dbReference type="GO" id="GO:0016485">
    <property type="term" value="P:protein processing"/>
    <property type="evidence" value="ECO:0007669"/>
    <property type="project" value="TreeGrafter"/>
</dbReference>
<dbReference type="SUPFAM" id="SSF53163">
    <property type="entry name" value="HybD-like"/>
    <property type="match status" value="1"/>
</dbReference>
<name>A0A1F4TNH5_UNCSA</name>
<dbReference type="Gene3D" id="3.40.50.1450">
    <property type="entry name" value="HybD-like"/>
    <property type="match status" value="1"/>
</dbReference>
<comment type="similarity">
    <text evidence="1">Belongs to the peptidase A31 family.</text>
</comment>
<dbReference type="PANTHER" id="PTHR30302:SF1">
    <property type="entry name" value="HYDROGENASE 2 MATURATION PROTEASE"/>
    <property type="match status" value="1"/>
</dbReference>
<dbReference type="AlphaFoldDB" id="A0A1F4TNH5"/>
<accession>A0A1F4TNH5</accession>
<proteinExistence type="inferred from homology"/>
<dbReference type="GO" id="GO:0004190">
    <property type="term" value="F:aspartic-type endopeptidase activity"/>
    <property type="evidence" value="ECO:0007669"/>
    <property type="project" value="UniProtKB-KW"/>
</dbReference>
<dbReference type="EMBL" id="MEUI01000021">
    <property type="protein sequence ID" value="OGC34167.1"/>
    <property type="molecule type" value="Genomic_DNA"/>
</dbReference>
<dbReference type="PANTHER" id="PTHR30302">
    <property type="entry name" value="HYDROGENASE 1 MATURATION PROTEASE"/>
    <property type="match status" value="1"/>
</dbReference>
<dbReference type="Proteomes" id="UP000177309">
    <property type="component" value="Unassembled WGS sequence"/>
</dbReference>
<dbReference type="PRINTS" id="PR00446">
    <property type="entry name" value="HYDRGNUPTAKE"/>
</dbReference>
<dbReference type="GO" id="GO:0008047">
    <property type="term" value="F:enzyme activator activity"/>
    <property type="evidence" value="ECO:0007669"/>
    <property type="project" value="InterPro"/>
</dbReference>
<evidence type="ECO:0008006" key="7">
    <source>
        <dbReference type="Google" id="ProtNLM"/>
    </source>
</evidence>
<reference evidence="5 6" key="1">
    <citation type="journal article" date="2016" name="Nat. Commun.">
        <title>Thousands of microbial genomes shed light on interconnected biogeochemical processes in an aquifer system.</title>
        <authorList>
            <person name="Anantharaman K."/>
            <person name="Brown C.T."/>
            <person name="Hug L.A."/>
            <person name="Sharon I."/>
            <person name="Castelle C.J."/>
            <person name="Probst A.J."/>
            <person name="Thomas B.C."/>
            <person name="Singh A."/>
            <person name="Wilkins M.J."/>
            <person name="Karaoz U."/>
            <person name="Brodie E.L."/>
            <person name="Williams K.H."/>
            <person name="Hubbard S.S."/>
            <person name="Banfield J.F."/>
        </authorList>
    </citation>
    <scope>NUCLEOTIDE SEQUENCE [LARGE SCALE GENOMIC DNA]</scope>
</reference>
<gene>
    <name evidence="5" type="ORF">A2462_08060</name>
</gene>
<evidence type="ECO:0000256" key="1">
    <source>
        <dbReference type="ARBA" id="ARBA00006814"/>
    </source>
</evidence>
<keyword evidence="2" id="KW-0645">Protease</keyword>
<evidence type="ECO:0000256" key="2">
    <source>
        <dbReference type="ARBA" id="ARBA00022670"/>
    </source>
</evidence>
<dbReference type="InterPro" id="IPR023430">
    <property type="entry name" value="Pept_HybD-like_dom_sf"/>
</dbReference>
<dbReference type="InterPro" id="IPR000671">
    <property type="entry name" value="Peptidase_A31"/>
</dbReference>
<dbReference type="Pfam" id="PF01750">
    <property type="entry name" value="HycI"/>
    <property type="match status" value="1"/>
</dbReference>
<dbReference type="NCBIfam" id="TIGR00072">
    <property type="entry name" value="hydrog_prot"/>
    <property type="match status" value="1"/>
</dbReference>
<protein>
    <recommendedName>
        <fullName evidence="7">Hydrogenase maturation peptidase HycI</fullName>
    </recommendedName>
</protein>
<comment type="caution">
    <text evidence="5">The sequence shown here is derived from an EMBL/GenBank/DDBJ whole genome shotgun (WGS) entry which is preliminary data.</text>
</comment>
<organism evidence="5 6">
    <name type="scientific">candidate division WOR-1 bacterium RIFOXYC2_FULL_41_25</name>
    <dbReference type="NCBI Taxonomy" id="1802586"/>
    <lineage>
        <taxon>Bacteria</taxon>
        <taxon>Bacillati</taxon>
        <taxon>Saganbacteria</taxon>
    </lineage>
</organism>
<keyword evidence="3" id="KW-0064">Aspartyl protease</keyword>
<keyword evidence="4" id="KW-0378">Hydrolase</keyword>
<evidence type="ECO:0000313" key="5">
    <source>
        <dbReference type="EMBL" id="OGC34167.1"/>
    </source>
</evidence>
<dbReference type="CDD" id="cd06067">
    <property type="entry name" value="H2MP_MemB-H2evol"/>
    <property type="match status" value="1"/>
</dbReference>
<evidence type="ECO:0000256" key="3">
    <source>
        <dbReference type="ARBA" id="ARBA00022750"/>
    </source>
</evidence>
<evidence type="ECO:0000256" key="4">
    <source>
        <dbReference type="ARBA" id="ARBA00022801"/>
    </source>
</evidence>
<dbReference type="InterPro" id="IPR004420">
    <property type="entry name" value="Pept_A31_hyd_mat_HycI"/>
</dbReference>
<sequence>MLDILKPDQQGITLIITVGNTLRQDDGVAPLIAEQLLSTKSEILNNLKILNVNDKPENAIDEAVKIKPAKTVIIDAADFGGRVGETRIIPHDQIPETTLSTHTFPLAIIAKMIEQDTGSPVYFLGIQPGKMGWGEGLSPEVEKTADQIIKSLRKKSKPNLDKNS</sequence>